<name>A0AB33SYG8_9MYCO</name>
<dbReference type="Proteomes" id="UP000038487">
    <property type="component" value="Unassembled WGS sequence"/>
</dbReference>
<proteinExistence type="predicted"/>
<organism evidence="1 2">
    <name type="scientific">Mycobacteroides abscessus</name>
    <dbReference type="NCBI Taxonomy" id="36809"/>
    <lineage>
        <taxon>Bacteria</taxon>
        <taxon>Bacillati</taxon>
        <taxon>Actinomycetota</taxon>
        <taxon>Actinomycetes</taxon>
        <taxon>Mycobacteriales</taxon>
        <taxon>Mycobacteriaceae</taxon>
        <taxon>Mycobacteroides</taxon>
    </lineage>
</organism>
<dbReference type="AlphaFoldDB" id="A0AB33SYG8"/>
<gene>
    <name evidence="1" type="ORF">ERS075527_01197</name>
</gene>
<accession>A0AB33SYG8</accession>
<protein>
    <submittedName>
        <fullName evidence="1">Uncharacterized protein</fullName>
    </submittedName>
</protein>
<sequence>MKTEWNRVGTVEILRFRVYPIDPNAQHDPLGTTVCVEPGAYPLYRRFDAYCWIMTGQINQRQGKLGDGLYEINQGDKPTGLEVQFPSRTYGPDEFADLLDSPVAKEGESQRLRILVERRHSDG</sequence>
<comment type="caution">
    <text evidence="1">The sequence shown here is derived from an EMBL/GenBank/DDBJ whole genome shotgun (WGS) entry which is preliminary data.</text>
</comment>
<evidence type="ECO:0000313" key="2">
    <source>
        <dbReference type="Proteomes" id="UP000038487"/>
    </source>
</evidence>
<dbReference type="EMBL" id="CSUW01000002">
    <property type="protein sequence ID" value="CPT12561.1"/>
    <property type="molecule type" value="Genomic_DNA"/>
</dbReference>
<evidence type="ECO:0000313" key="1">
    <source>
        <dbReference type="EMBL" id="CPT12561.1"/>
    </source>
</evidence>
<reference evidence="1 2" key="1">
    <citation type="submission" date="2015-03" db="EMBL/GenBank/DDBJ databases">
        <authorList>
            <consortium name="Pathogen Informatics"/>
            <person name="Murphy D."/>
        </authorList>
    </citation>
    <scope>NUCLEOTIDE SEQUENCE [LARGE SCALE GENOMIC DNA]</scope>
    <source>
        <strain evidence="1 2">PAP036</strain>
    </source>
</reference>